<feature type="compositionally biased region" description="Polar residues" evidence="5">
    <location>
        <begin position="340"/>
        <end position="352"/>
    </location>
</feature>
<accession>A0A8E5HKR4</accession>
<dbReference type="InterPro" id="IPR051694">
    <property type="entry name" value="Immunoregulatory_rcpt-like"/>
</dbReference>
<evidence type="ECO:0000313" key="8">
    <source>
        <dbReference type="Proteomes" id="UP000027002"/>
    </source>
</evidence>
<evidence type="ECO:0000256" key="4">
    <source>
        <dbReference type="ARBA" id="ARBA00023136"/>
    </source>
</evidence>
<keyword evidence="3 6" id="KW-1133">Transmembrane helix</keyword>
<feature type="compositionally biased region" description="Low complexity" evidence="5">
    <location>
        <begin position="116"/>
        <end position="130"/>
    </location>
</feature>
<keyword evidence="8" id="KW-1185">Reference proteome</keyword>
<keyword evidence="4 6" id="KW-0472">Membrane</keyword>
<evidence type="ECO:0000256" key="5">
    <source>
        <dbReference type="SAM" id="MobiDB-lite"/>
    </source>
</evidence>
<dbReference type="RefSeq" id="XP_042994726.1">
    <property type="nucleotide sequence ID" value="XM_043138792.1"/>
</dbReference>
<proteinExistence type="predicted"/>
<dbReference type="AlphaFoldDB" id="A0A8E5HKR4"/>
<dbReference type="PANTHER" id="PTHR15549">
    <property type="entry name" value="PAIRED IMMUNOGLOBULIN-LIKE TYPE 2 RECEPTOR"/>
    <property type="match status" value="1"/>
</dbReference>
<feature type="compositionally biased region" description="Low complexity" evidence="5">
    <location>
        <begin position="81"/>
        <end position="108"/>
    </location>
</feature>
<evidence type="ECO:0000313" key="7">
    <source>
        <dbReference type="EMBL" id="QUC17053.1"/>
    </source>
</evidence>
<feature type="compositionally biased region" description="Low complexity" evidence="5">
    <location>
        <begin position="26"/>
        <end position="47"/>
    </location>
</feature>
<evidence type="ECO:0000256" key="1">
    <source>
        <dbReference type="ARBA" id="ARBA00004167"/>
    </source>
</evidence>
<reference evidence="7" key="1">
    <citation type="submission" date="2020-03" db="EMBL/GenBank/DDBJ databases">
        <title>A mixture of massive structural variations and highly conserved coding sequences in Ustilaginoidea virens genome.</title>
        <authorList>
            <person name="Zhang K."/>
            <person name="Zhao Z."/>
            <person name="Zhang Z."/>
            <person name="Li Y."/>
            <person name="Hsiang T."/>
            <person name="Sun W."/>
        </authorList>
    </citation>
    <scope>NUCLEOTIDE SEQUENCE</scope>
    <source>
        <strain evidence="7">UV-8b</strain>
    </source>
</reference>
<dbReference type="GO" id="GO:0016020">
    <property type="term" value="C:membrane"/>
    <property type="evidence" value="ECO:0007669"/>
    <property type="project" value="UniProtKB-SubCell"/>
</dbReference>
<sequence length="417" mass="42107">MSDSNRGSATSPATGGGSSQSPPSPASSSHANDATTSPQQPPATSSSAPPPPPSLSSPSPSPSPSPQPTTSSSSPPPAPTTAPASSAAPAPSPSSTSSPVAPSTQEPPSSNPPAPSSSTPNQASQSVPVVTVTPSNAVTTIQVVKSIAIPSTTPPSSASKVSSTSTPAPINPGEDGSGGGLGQPAKVAIGVVVPIAAIALLALFGLWWWRKRKARQESEEERRKEVEDYSYNPNADPTIPAVGMAPDSYEMREDEGTGYRGWGSTTAAGSMGRKASTTMSGGMTTGAFSDGGGQNRGHHPDAKTTDPNADGSSSPEGEILGAMGPSAANNRGGDVRRGPSNASSSYSATGRSEGSDGGMYPNGGTYYDQYGQNPYGDQRPQELAGQAVIRDNPARRNTRIENPSHYPQQSAGIAQNF</sequence>
<evidence type="ECO:0000256" key="3">
    <source>
        <dbReference type="ARBA" id="ARBA00022989"/>
    </source>
</evidence>
<dbReference type="OrthoDB" id="5411678at2759"/>
<dbReference type="EMBL" id="CP072753">
    <property type="protein sequence ID" value="QUC17053.1"/>
    <property type="molecule type" value="Genomic_DNA"/>
</dbReference>
<organism evidence="7 8">
    <name type="scientific">Ustilaginoidea virens</name>
    <name type="common">Rice false smut fungus</name>
    <name type="synonym">Villosiclava virens</name>
    <dbReference type="NCBI Taxonomy" id="1159556"/>
    <lineage>
        <taxon>Eukaryota</taxon>
        <taxon>Fungi</taxon>
        <taxon>Dikarya</taxon>
        <taxon>Ascomycota</taxon>
        <taxon>Pezizomycotina</taxon>
        <taxon>Sordariomycetes</taxon>
        <taxon>Hypocreomycetidae</taxon>
        <taxon>Hypocreales</taxon>
        <taxon>Clavicipitaceae</taxon>
        <taxon>Ustilaginoidea</taxon>
    </lineage>
</organism>
<dbReference type="KEGG" id="uvi:66062072"/>
<feature type="compositionally biased region" description="Basic and acidic residues" evidence="5">
    <location>
        <begin position="215"/>
        <end position="227"/>
    </location>
</feature>
<evidence type="ECO:0008006" key="9">
    <source>
        <dbReference type="Google" id="ProtNLM"/>
    </source>
</evidence>
<feature type="transmembrane region" description="Helical" evidence="6">
    <location>
        <begin position="187"/>
        <end position="209"/>
    </location>
</feature>
<feature type="region of interest" description="Disordered" evidence="5">
    <location>
        <begin position="146"/>
        <end position="180"/>
    </location>
</feature>
<gene>
    <name evidence="7" type="ORF">UV8b_01294</name>
</gene>
<dbReference type="Proteomes" id="UP000027002">
    <property type="component" value="Chromosome 1"/>
</dbReference>
<protein>
    <recommendedName>
        <fullName evidence="9">Serine-rich protein</fullName>
    </recommendedName>
</protein>
<keyword evidence="2 6" id="KW-0812">Transmembrane</keyword>
<feature type="region of interest" description="Disordered" evidence="5">
    <location>
        <begin position="1"/>
        <end position="130"/>
    </location>
</feature>
<feature type="compositionally biased region" description="Polar residues" evidence="5">
    <location>
        <begin position="405"/>
        <end position="417"/>
    </location>
</feature>
<feature type="compositionally biased region" description="Pro residues" evidence="5">
    <location>
        <begin position="48"/>
        <end position="67"/>
    </location>
</feature>
<evidence type="ECO:0000256" key="2">
    <source>
        <dbReference type="ARBA" id="ARBA00022692"/>
    </source>
</evidence>
<feature type="compositionally biased region" description="Low complexity" evidence="5">
    <location>
        <begin position="146"/>
        <end position="168"/>
    </location>
</feature>
<comment type="subcellular location">
    <subcellularLocation>
        <location evidence="1">Membrane</location>
        <topology evidence="1">Single-pass membrane protein</topology>
    </subcellularLocation>
</comment>
<name>A0A8E5HKR4_USTVR</name>
<dbReference type="GO" id="GO:0071944">
    <property type="term" value="C:cell periphery"/>
    <property type="evidence" value="ECO:0007669"/>
    <property type="project" value="UniProtKB-ARBA"/>
</dbReference>
<feature type="compositionally biased region" description="Polar residues" evidence="5">
    <location>
        <begin position="305"/>
        <end position="315"/>
    </location>
</feature>
<evidence type="ECO:0000256" key="6">
    <source>
        <dbReference type="SAM" id="Phobius"/>
    </source>
</evidence>
<feature type="compositionally biased region" description="Low complexity" evidence="5">
    <location>
        <begin position="276"/>
        <end position="286"/>
    </location>
</feature>
<dbReference type="GeneID" id="66062072"/>
<dbReference type="PANTHER" id="PTHR15549:SF30">
    <property type="entry name" value="MID2 DOMAIN-CONTAINING PROTEIN"/>
    <property type="match status" value="1"/>
</dbReference>
<feature type="region of interest" description="Disordered" evidence="5">
    <location>
        <begin position="215"/>
        <end position="417"/>
    </location>
</feature>